<feature type="domain" description="Amidase" evidence="1">
    <location>
        <begin position="203"/>
        <end position="380"/>
    </location>
</feature>
<reference evidence="2 3" key="1">
    <citation type="submission" date="2020-04" db="EMBL/GenBank/DDBJ databases">
        <title>Usitatibacter rugosus gen. nov., sp. nov. and Usitatibacter palustris sp. nov., novel members of Usitatibacteraceae fam. nov. within the order Nitrosomonadales isolated from soil.</title>
        <authorList>
            <person name="Huber K.J."/>
            <person name="Neumann-Schaal M."/>
            <person name="Geppert A."/>
            <person name="Luckner M."/>
            <person name="Wanner G."/>
            <person name="Overmann J."/>
        </authorList>
    </citation>
    <scope>NUCLEOTIDE SEQUENCE [LARGE SCALE GENOMIC DNA]</scope>
    <source>
        <strain evidence="2 3">0125_3</strain>
    </source>
</reference>
<dbReference type="InterPro" id="IPR036928">
    <property type="entry name" value="AS_sf"/>
</dbReference>
<dbReference type="PANTHER" id="PTHR46310">
    <property type="entry name" value="AMIDASE 1"/>
    <property type="match status" value="1"/>
</dbReference>
<gene>
    <name evidence="2" type="primary">cnbH</name>
    <name evidence="2" type="ORF">DSM104443_02954</name>
</gene>
<sequence>MSGVRDTVGAFVPHGHFRIEGARLGPLSGLTFLAKDLYDVAGHPTGAGNPTWLATHPVPAKHAALVGRLLAAGATLVGKTITDELAYSTHGDNVHYGTPVNVNAPGRVPGGSSSGSGAAAAARLADFALGSDTGGSVRIPASFCGVWGIRPTHGLVPDEGVVNLAPSYDTCGWLAAEAGTFERVANALLPPAPAFTQAFILEDAWALADPEVQPLLESVAAAVARLVGPPRRIRICDSDLESWRKTYLGVSAYEAWQVHGAWIEAAKPVFGPAIGQRFAYAKTVTDGDFAAATRERERIATHVHAVIGSGGVAILPSTAGPAPRVDASPEEVDAFRMRMLRITSIAGHARLPQVSMPLRGSSGLPIGISLMGPAGSDRALVALALEVARNN</sequence>
<feature type="domain" description="Amidase" evidence="1">
    <location>
        <begin position="21"/>
        <end position="183"/>
    </location>
</feature>
<protein>
    <submittedName>
        <fullName evidence="2">2-amino-5-chloromuconic acid deaminase</fullName>
        <ecNumber evidence="2">3.5.99.5</ecNumber>
    </submittedName>
</protein>
<dbReference type="KEGG" id="uru:DSM104443_02954"/>
<evidence type="ECO:0000259" key="1">
    <source>
        <dbReference type="Pfam" id="PF01425"/>
    </source>
</evidence>
<dbReference type="EMBL" id="CP053069">
    <property type="protein sequence ID" value="QJR11871.1"/>
    <property type="molecule type" value="Genomic_DNA"/>
</dbReference>
<dbReference type="NCBIfam" id="NF006169">
    <property type="entry name" value="PRK08310.1"/>
    <property type="match status" value="1"/>
</dbReference>
<dbReference type="GO" id="GO:0050540">
    <property type="term" value="F:2-aminomuconate deaminase activity"/>
    <property type="evidence" value="ECO:0007669"/>
    <property type="project" value="UniProtKB-EC"/>
</dbReference>
<dbReference type="RefSeq" id="WP_171093574.1">
    <property type="nucleotide sequence ID" value="NZ_CP053069.1"/>
</dbReference>
<evidence type="ECO:0000313" key="2">
    <source>
        <dbReference type="EMBL" id="QJR11871.1"/>
    </source>
</evidence>
<dbReference type="InterPro" id="IPR023631">
    <property type="entry name" value="Amidase_dom"/>
</dbReference>
<dbReference type="Gene3D" id="3.90.1300.10">
    <property type="entry name" value="Amidase signature (AS) domain"/>
    <property type="match status" value="1"/>
</dbReference>
<dbReference type="PANTHER" id="PTHR46310:SF7">
    <property type="entry name" value="AMIDASE 1"/>
    <property type="match status" value="1"/>
</dbReference>
<keyword evidence="2" id="KW-0378">Hydrolase</keyword>
<keyword evidence="3" id="KW-1185">Reference proteome</keyword>
<dbReference type="SUPFAM" id="SSF75304">
    <property type="entry name" value="Amidase signature (AS) enzymes"/>
    <property type="match status" value="1"/>
</dbReference>
<dbReference type="AlphaFoldDB" id="A0A6M4GX66"/>
<proteinExistence type="predicted"/>
<organism evidence="2 3">
    <name type="scientific">Usitatibacter rugosus</name>
    <dbReference type="NCBI Taxonomy" id="2732067"/>
    <lineage>
        <taxon>Bacteria</taxon>
        <taxon>Pseudomonadati</taxon>
        <taxon>Pseudomonadota</taxon>
        <taxon>Betaproteobacteria</taxon>
        <taxon>Nitrosomonadales</taxon>
        <taxon>Usitatibacteraceae</taxon>
        <taxon>Usitatibacter</taxon>
    </lineage>
</organism>
<evidence type="ECO:0000313" key="3">
    <source>
        <dbReference type="Proteomes" id="UP000501534"/>
    </source>
</evidence>
<dbReference type="EC" id="3.5.99.5" evidence="2"/>
<dbReference type="Pfam" id="PF01425">
    <property type="entry name" value="Amidase"/>
    <property type="match status" value="2"/>
</dbReference>
<name>A0A6M4GX66_9PROT</name>
<accession>A0A6M4GX66</accession>
<dbReference type="Proteomes" id="UP000501534">
    <property type="component" value="Chromosome"/>
</dbReference>